<organism evidence="3 4">
    <name type="scientific">Ostreobium quekettii</name>
    <dbReference type="NCBI Taxonomy" id="121088"/>
    <lineage>
        <taxon>Eukaryota</taxon>
        <taxon>Viridiplantae</taxon>
        <taxon>Chlorophyta</taxon>
        <taxon>core chlorophytes</taxon>
        <taxon>Ulvophyceae</taxon>
        <taxon>TCBD clade</taxon>
        <taxon>Bryopsidales</taxon>
        <taxon>Ostreobineae</taxon>
        <taxon>Ostreobiaceae</taxon>
        <taxon>Ostreobium</taxon>
    </lineage>
</organism>
<dbReference type="AlphaFoldDB" id="A0A8S1J006"/>
<sequence>MAPTADGWHGPAGGGRAAPIGNPRGGDGLTPIRGGMLASDWRCKARAPPPGQSIDLALFWAFSAFASTALGGLELVGQGRALSAVDDLCSQAQCGSLAGLTAWIVRIQLAACLAAVAYVLSCVALAPRPPGGCRPAVGLLLALLVCSFHLVAAIGQFAGGQWIVGRDGEALERERGEVVFGLCWCLTVVFVLMVLLLCADHAQRVVFVGRTVPAVSHYDYAIIS</sequence>
<dbReference type="Proteomes" id="UP000708148">
    <property type="component" value="Unassembled WGS sequence"/>
</dbReference>
<evidence type="ECO:0000256" key="2">
    <source>
        <dbReference type="SAM" id="Phobius"/>
    </source>
</evidence>
<evidence type="ECO:0000313" key="3">
    <source>
        <dbReference type="EMBL" id="CAD7696834.1"/>
    </source>
</evidence>
<evidence type="ECO:0000313" key="4">
    <source>
        <dbReference type="Proteomes" id="UP000708148"/>
    </source>
</evidence>
<evidence type="ECO:0000256" key="1">
    <source>
        <dbReference type="SAM" id="MobiDB-lite"/>
    </source>
</evidence>
<dbReference type="EMBL" id="CAJHUC010000555">
    <property type="protein sequence ID" value="CAD7696834.1"/>
    <property type="molecule type" value="Genomic_DNA"/>
</dbReference>
<accession>A0A8S1J006</accession>
<comment type="caution">
    <text evidence="3">The sequence shown here is derived from an EMBL/GenBank/DDBJ whole genome shotgun (WGS) entry which is preliminary data.</text>
</comment>
<keyword evidence="2" id="KW-0812">Transmembrane</keyword>
<keyword evidence="2" id="KW-1133">Transmembrane helix</keyword>
<feature type="region of interest" description="Disordered" evidence="1">
    <location>
        <begin position="1"/>
        <end position="25"/>
    </location>
</feature>
<reference evidence="3" key="1">
    <citation type="submission" date="2020-12" db="EMBL/GenBank/DDBJ databases">
        <authorList>
            <person name="Iha C."/>
        </authorList>
    </citation>
    <scope>NUCLEOTIDE SEQUENCE</scope>
</reference>
<gene>
    <name evidence="3" type="ORF">OSTQU699_LOCUS2195</name>
</gene>
<name>A0A8S1J006_9CHLO</name>
<feature type="transmembrane region" description="Helical" evidence="2">
    <location>
        <begin position="178"/>
        <end position="199"/>
    </location>
</feature>
<keyword evidence="4" id="KW-1185">Reference proteome</keyword>
<feature type="transmembrane region" description="Helical" evidence="2">
    <location>
        <begin position="137"/>
        <end position="158"/>
    </location>
</feature>
<protein>
    <submittedName>
        <fullName evidence="3">Uncharacterized protein</fullName>
    </submittedName>
</protein>
<feature type="transmembrane region" description="Helical" evidence="2">
    <location>
        <begin position="54"/>
        <end position="73"/>
    </location>
</feature>
<keyword evidence="2" id="KW-0472">Membrane</keyword>
<feature type="transmembrane region" description="Helical" evidence="2">
    <location>
        <begin position="103"/>
        <end position="125"/>
    </location>
</feature>
<proteinExistence type="predicted"/>